<dbReference type="InterPro" id="IPR003959">
    <property type="entry name" value="ATPase_AAA_core"/>
</dbReference>
<dbReference type="CDD" id="cd00267">
    <property type="entry name" value="ABC_ATPase"/>
    <property type="match status" value="1"/>
</dbReference>
<gene>
    <name evidence="3" type="ORF">GW587_04015</name>
</gene>
<dbReference type="RefSeq" id="WP_166098771.1">
    <property type="nucleotide sequence ID" value="NZ_JAADJT010000001.1"/>
</dbReference>
<dbReference type="Gene3D" id="3.40.50.300">
    <property type="entry name" value="P-loop containing nucleotide triphosphate hydrolases"/>
    <property type="match status" value="2"/>
</dbReference>
<evidence type="ECO:0000259" key="1">
    <source>
        <dbReference type="Pfam" id="PF13175"/>
    </source>
</evidence>
<feature type="domain" description="ATPase AAA-type core" evidence="2">
    <location>
        <begin position="261"/>
        <end position="325"/>
    </location>
</feature>
<evidence type="ECO:0000259" key="2">
    <source>
        <dbReference type="Pfam" id="PF13304"/>
    </source>
</evidence>
<dbReference type="Pfam" id="PF13175">
    <property type="entry name" value="AAA_15"/>
    <property type="match status" value="1"/>
</dbReference>
<dbReference type="Proteomes" id="UP000666369">
    <property type="component" value="Unassembled WGS sequence"/>
</dbReference>
<dbReference type="Pfam" id="PF13304">
    <property type="entry name" value="AAA_21"/>
    <property type="match status" value="1"/>
</dbReference>
<name>A0ABX0FFU3_9BURK</name>
<dbReference type="PIRSF" id="PIRSF029347">
    <property type="entry name" value="RecF"/>
    <property type="match status" value="1"/>
</dbReference>
<keyword evidence="4" id="KW-1185">Reference proteome</keyword>
<dbReference type="InterPro" id="IPR014555">
    <property type="entry name" value="RecF-like"/>
</dbReference>
<dbReference type="InterPro" id="IPR041685">
    <property type="entry name" value="AAA_GajA/Old/RecF-like"/>
</dbReference>
<dbReference type="SUPFAM" id="SSF52540">
    <property type="entry name" value="P-loop containing nucleoside triphosphate hydrolases"/>
    <property type="match status" value="1"/>
</dbReference>
<evidence type="ECO:0000313" key="3">
    <source>
        <dbReference type="EMBL" id="NGZ83428.1"/>
    </source>
</evidence>
<dbReference type="EMBL" id="JAADJT010000001">
    <property type="protein sequence ID" value="NGZ83428.1"/>
    <property type="molecule type" value="Genomic_DNA"/>
</dbReference>
<dbReference type="PANTHER" id="PTHR43581">
    <property type="entry name" value="ATP/GTP PHOSPHATASE"/>
    <property type="match status" value="1"/>
</dbReference>
<dbReference type="PANTHER" id="PTHR43581:SF4">
    <property type="entry name" value="ATP_GTP PHOSPHATASE"/>
    <property type="match status" value="1"/>
</dbReference>
<comment type="caution">
    <text evidence="3">The sequence shown here is derived from an EMBL/GenBank/DDBJ whole genome shotgun (WGS) entry which is preliminary data.</text>
</comment>
<dbReference type="InterPro" id="IPR051396">
    <property type="entry name" value="Bact_Antivir_Def_Nuclease"/>
</dbReference>
<sequence>MIEQITVKNFKSLADVTINFSKFNCFVGMNGAGKTTVLQVLDFISQQMRGDISGWLEERGWSADDLAYQGPDAPKLPSTILDVRYRLGNGELLRWTGFFNRPHLQMITEVGEIMGDGKQQIFSTVPDFYTIDKVTRDISFNYEGSVLSQLRDSALPAPLLELRTALMNMRSMYLLAPHLLRNYSRPSDNGHGIAAGGDRLPAFLDGMTAESKEKLTTLLRNFYPNLNDFKIVSTNDGLRRLYISERRTGLDSSGVAVLETSAGHLNDGLLRILAILAQIETDSTNLLLLDEVENGINPEITEKLVDLLVQSPAQIVITTHSPMILNYIADDVARKSVQFVFKDRRGQTDVQPFFSLTNTAEKLAHMGPGEAFVDTNLEQLSEAFIEARSSRVPEHP</sequence>
<accession>A0ABX0FFU3</accession>
<organism evidence="3 4">
    <name type="scientific">Duganella aceris</name>
    <dbReference type="NCBI Taxonomy" id="2703883"/>
    <lineage>
        <taxon>Bacteria</taxon>
        <taxon>Pseudomonadati</taxon>
        <taxon>Pseudomonadota</taxon>
        <taxon>Betaproteobacteria</taxon>
        <taxon>Burkholderiales</taxon>
        <taxon>Oxalobacteraceae</taxon>
        <taxon>Telluria group</taxon>
        <taxon>Duganella</taxon>
    </lineage>
</organism>
<dbReference type="InterPro" id="IPR027417">
    <property type="entry name" value="P-loop_NTPase"/>
</dbReference>
<protein>
    <submittedName>
        <fullName evidence="3">AAA family ATPase</fullName>
    </submittedName>
</protein>
<reference evidence="4" key="1">
    <citation type="submission" date="2023-07" db="EMBL/GenBank/DDBJ databases">
        <title>Duganella aceri sp. nov., isolated from tree sap.</title>
        <authorList>
            <person name="Kim I.S."/>
        </authorList>
    </citation>
    <scope>NUCLEOTIDE SEQUENCE [LARGE SCALE GENOMIC DNA]</scope>
    <source>
        <strain evidence="4">SAP-35</strain>
    </source>
</reference>
<evidence type="ECO:0000313" key="4">
    <source>
        <dbReference type="Proteomes" id="UP000666369"/>
    </source>
</evidence>
<proteinExistence type="predicted"/>
<feature type="domain" description="Endonuclease GajA/Old nuclease/RecF-like AAA" evidence="1">
    <location>
        <begin position="1"/>
        <end position="47"/>
    </location>
</feature>